<protein>
    <recommendedName>
        <fullName evidence="3">NERD domain-containing protein</fullName>
    </recommendedName>
</protein>
<evidence type="ECO:0000256" key="2">
    <source>
        <dbReference type="SAM" id="Phobius"/>
    </source>
</evidence>
<dbReference type="PROSITE" id="PS50965">
    <property type="entry name" value="NERD"/>
    <property type="match status" value="1"/>
</dbReference>
<feature type="transmembrane region" description="Helical" evidence="2">
    <location>
        <begin position="31"/>
        <end position="50"/>
    </location>
</feature>
<sequence>MKLIRSLNGWKVIVVLGLVTLLLFLKNTFLVDVLTIIVGCVVYFAVAYLVKDKSQLSEQKEQLNELSGQLTTLKNNQSQQLNKITNQENDLIDQLRSHHYSYDFENDKNLTVQTYELNSRHQDEILVIRKVFDSQQRLRYQLIYDKNGQILQYWQFLTPDTYTKADFRETPPKFDYHSNYAGQLDLNNLPALETVTAQLQSKDWYYQQLKNKVRHQLAVIKNLQRQDKNWFLRKDQDGSWFRDDLALQSLLTAEKAGRKYFDIKHSNDLSRDNLPGLAKINKLYQKLNVQLEHLNKLRKTAYKNLQIEVPTKIANLTEHDLSSLANKYAGETAELMVDQKLREIGQNKFIGHNIVLPYPYDKGESNLDSNQIDNLVVSNKGIFCIETKARTINSRTYNVTNGYQEISSQIAKHRDAIDYVLKNTDDPIVQKLLEKPAGQYLVHNLVVFIGRSSQNFTFKNSEIYTNHGAHVLRLDDLQLVISSGVKSDAPVSLTDEEVNAVGKALITNNKKMPSKGHAGNLMFWKGELSNQNIDFTLNQVVELTKQLEIMNDCLDHLIELKHEINDLKVQQDAINELKQVNIGYKQARHYFKKQLSGRNYSFTDAII</sequence>
<keyword evidence="2" id="KW-0812">Transmembrane</keyword>
<evidence type="ECO:0000313" key="4">
    <source>
        <dbReference type="EMBL" id="MBP2057956.1"/>
    </source>
</evidence>
<evidence type="ECO:0000256" key="1">
    <source>
        <dbReference type="SAM" id="Coils"/>
    </source>
</evidence>
<dbReference type="EMBL" id="JAGGLU010000005">
    <property type="protein sequence ID" value="MBP2057956.1"/>
    <property type="molecule type" value="Genomic_DNA"/>
</dbReference>
<evidence type="ECO:0000313" key="5">
    <source>
        <dbReference type="Proteomes" id="UP001519292"/>
    </source>
</evidence>
<reference evidence="4 5" key="1">
    <citation type="submission" date="2021-03" db="EMBL/GenBank/DDBJ databases">
        <title>Genomic Encyclopedia of Type Strains, Phase IV (KMG-IV): sequencing the most valuable type-strain genomes for metagenomic binning, comparative biology and taxonomic classification.</title>
        <authorList>
            <person name="Goeker M."/>
        </authorList>
    </citation>
    <scope>NUCLEOTIDE SEQUENCE [LARGE SCALE GENOMIC DNA]</scope>
    <source>
        <strain evidence="4 5">DSM 101872</strain>
    </source>
</reference>
<accession>A0ABS4ME79</accession>
<proteinExistence type="predicted"/>
<keyword evidence="1" id="KW-0175">Coiled coil</keyword>
<comment type="caution">
    <text evidence="4">The sequence shown here is derived from an EMBL/GenBank/DDBJ whole genome shotgun (WGS) entry which is preliminary data.</text>
</comment>
<feature type="domain" description="NERD" evidence="3">
    <location>
        <begin position="329"/>
        <end position="440"/>
    </location>
</feature>
<name>A0ABS4ME79_9LACO</name>
<gene>
    <name evidence="4" type="ORF">J2Z60_001131</name>
</gene>
<evidence type="ECO:0000259" key="3">
    <source>
        <dbReference type="PROSITE" id="PS50965"/>
    </source>
</evidence>
<feature type="transmembrane region" description="Helical" evidence="2">
    <location>
        <begin position="7"/>
        <end position="25"/>
    </location>
</feature>
<dbReference type="InterPro" id="IPR011528">
    <property type="entry name" value="NERD"/>
</dbReference>
<keyword evidence="2" id="KW-0472">Membrane</keyword>
<organism evidence="4 5">
    <name type="scientific">Lactobacillus colini</name>
    <dbReference type="NCBI Taxonomy" id="1819254"/>
    <lineage>
        <taxon>Bacteria</taxon>
        <taxon>Bacillati</taxon>
        <taxon>Bacillota</taxon>
        <taxon>Bacilli</taxon>
        <taxon>Lactobacillales</taxon>
        <taxon>Lactobacillaceae</taxon>
        <taxon>Lactobacillus</taxon>
    </lineage>
</organism>
<feature type="coiled-coil region" evidence="1">
    <location>
        <begin position="49"/>
        <end position="94"/>
    </location>
</feature>
<keyword evidence="5" id="KW-1185">Reference proteome</keyword>
<dbReference type="Pfam" id="PF08378">
    <property type="entry name" value="NERD"/>
    <property type="match status" value="1"/>
</dbReference>
<dbReference type="RefSeq" id="WP_209686697.1">
    <property type="nucleotide sequence ID" value="NZ_JAGGLU010000005.1"/>
</dbReference>
<dbReference type="Proteomes" id="UP001519292">
    <property type="component" value="Unassembled WGS sequence"/>
</dbReference>
<keyword evidence="2" id="KW-1133">Transmembrane helix</keyword>